<dbReference type="Pfam" id="PF13758">
    <property type="entry name" value="Prefoldin_3"/>
    <property type="match status" value="1"/>
</dbReference>
<dbReference type="HOGENOM" id="CLU_030204_0_0_1"/>
<organism evidence="4 5">
    <name type="scientific">[Torrubiella] hemipterigena</name>
    <dbReference type="NCBI Taxonomy" id="1531966"/>
    <lineage>
        <taxon>Eukaryota</taxon>
        <taxon>Fungi</taxon>
        <taxon>Dikarya</taxon>
        <taxon>Ascomycota</taxon>
        <taxon>Pezizomycotina</taxon>
        <taxon>Sordariomycetes</taxon>
        <taxon>Hypocreomycetidae</taxon>
        <taxon>Hypocreales</taxon>
        <taxon>Clavicipitaceae</taxon>
        <taxon>Clavicipitaceae incertae sedis</taxon>
        <taxon>'Torrubiella' clade</taxon>
    </lineage>
</organism>
<dbReference type="OrthoDB" id="21413at2759"/>
<dbReference type="AlphaFoldDB" id="A0A0A1SWR6"/>
<feature type="compositionally biased region" description="Polar residues" evidence="2">
    <location>
        <begin position="390"/>
        <end position="400"/>
    </location>
</feature>
<feature type="compositionally biased region" description="Acidic residues" evidence="2">
    <location>
        <begin position="548"/>
        <end position="562"/>
    </location>
</feature>
<reference evidence="4 5" key="1">
    <citation type="journal article" date="2015" name="Genome Announc.">
        <title>Draft Genome Sequence and Gene Annotation of the Entomopathogenic Fungus Verticillium hemipterigenum.</title>
        <authorList>
            <person name="Horn F."/>
            <person name="Habel A."/>
            <person name="Scharf D.H."/>
            <person name="Dworschak J."/>
            <person name="Brakhage A.A."/>
            <person name="Guthke R."/>
            <person name="Hertweck C."/>
            <person name="Linde J."/>
        </authorList>
    </citation>
    <scope>NUCLEOTIDE SEQUENCE [LARGE SCALE GENOMIC DNA]</scope>
</reference>
<feature type="region of interest" description="Disordered" evidence="2">
    <location>
        <begin position="285"/>
        <end position="320"/>
    </location>
</feature>
<dbReference type="PANTHER" id="PTHR15111">
    <property type="entry name" value="RNA POLYMERASE II SUBUNIT 5-MEDIATING PROTEIN NNX3"/>
    <property type="match status" value="1"/>
</dbReference>
<dbReference type="GO" id="GO:0003714">
    <property type="term" value="F:transcription corepressor activity"/>
    <property type="evidence" value="ECO:0007669"/>
    <property type="project" value="TreeGrafter"/>
</dbReference>
<dbReference type="InterPro" id="IPR039553">
    <property type="entry name" value="Prefoldin-like"/>
</dbReference>
<dbReference type="SUPFAM" id="SSF46579">
    <property type="entry name" value="Prefoldin"/>
    <property type="match status" value="1"/>
</dbReference>
<feature type="compositionally biased region" description="Acidic residues" evidence="2">
    <location>
        <begin position="285"/>
        <end position="316"/>
    </location>
</feature>
<evidence type="ECO:0000313" key="5">
    <source>
        <dbReference type="Proteomes" id="UP000039046"/>
    </source>
</evidence>
<feature type="compositionally biased region" description="Basic and acidic residues" evidence="2">
    <location>
        <begin position="240"/>
        <end position="250"/>
    </location>
</feature>
<feature type="compositionally biased region" description="Polar residues" evidence="2">
    <location>
        <begin position="443"/>
        <end position="455"/>
    </location>
</feature>
<dbReference type="InterPro" id="IPR052255">
    <property type="entry name" value="RNA_pol_II_subunit5-mediator"/>
</dbReference>
<dbReference type="GO" id="GO:0000122">
    <property type="term" value="P:negative regulation of transcription by RNA polymerase II"/>
    <property type="evidence" value="ECO:0007669"/>
    <property type="project" value="TreeGrafter"/>
</dbReference>
<dbReference type="InterPro" id="IPR024325">
    <property type="entry name" value="DUF3835"/>
</dbReference>
<keyword evidence="5" id="KW-1185">Reference proteome</keyword>
<evidence type="ECO:0000259" key="3">
    <source>
        <dbReference type="Pfam" id="PF12927"/>
    </source>
</evidence>
<dbReference type="PANTHER" id="PTHR15111:SF0">
    <property type="entry name" value="UNCONVENTIONAL PREFOLDIN RPB5 INTERACTOR 1"/>
    <property type="match status" value="1"/>
</dbReference>
<proteinExistence type="predicted"/>
<dbReference type="Pfam" id="PF12927">
    <property type="entry name" value="DUF3835"/>
    <property type="match status" value="1"/>
</dbReference>
<dbReference type="GO" id="GO:0003682">
    <property type="term" value="F:chromatin binding"/>
    <property type="evidence" value="ECO:0007669"/>
    <property type="project" value="TreeGrafter"/>
</dbReference>
<feature type="region of interest" description="Disordered" evidence="2">
    <location>
        <begin position="371"/>
        <end position="405"/>
    </location>
</feature>
<dbReference type="STRING" id="1531966.A0A0A1SWR6"/>
<feature type="region of interest" description="Disordered" evidence="2">
    <location>
        <begin position="191"/>
        <end position="259"/>
    </location>
</feature>
<sequence>MASGSDSLLDLEKHCKQLEENVKQLQTALQHWRTWDAEYESLKEEIEALPSSASSEQLRNIRNAFDAELVVGKELDEIFGQQQTKTRDQIVNLLERRIDYVTKNIESLSQQLEKAENKFAAASVISAPDAVDEDGQPITEIVEELDDDDNVVSYKLNKPGDSIPHVQDALKKAGVRDIEELQNSLQNTKIASNKEETSSKKQTVAPPKKTVAFAEDAKDSDEPKPQISNRAMRIEQIMKTARDQEQEGVKDPVIPDDEDPEDALLRQQMLKYGMGEVGAVVAELELEENGGEFDDDDDEDWLEGDEMDDDDDDDDDNFGRYKGRMITDAYRQRMLELEQKLGIQSRFTAAAAAKTTQEDDDEGFDERVGKIVVKGQESTAPVPKSAATPAKSSIKQNTSDSEGKKGVKFAPALDIAEASQPVSSAAQYVVEPLSDIVERPARPTTTPKASSSQRPSRFKSAKTASNAAPSVTMGQNAIRSDFLPQSEAQPTPTGPPGITIADKLVEKQVTAAPVEPELVDDSMIHFEVADEHHRLRKKFIQREGGFLQEEETTTQHVDDDDDGTPRMSRFKAARLSRQ</sequence>
<keyword evidence="1" id="KW-0175">Coiled coil</keyword>
<feature type="coiled-coil region" evidence="1">
    <location>
        <begin position="91"/>
        <end position="125"/>
    </location>
</feature>
<gene>
    <name evidence="4" type="ORF">VHEMI04979</name>
</gene>
<feature type="compositionally biased region" description="Basic residues" evidence="2">
    <location>
        <begin position="568"/>
        <end position="578"/>
    </location>
</feature>
<feature type="region of interest" description="Disordered" evidence="2">
    <location>
        <begin position="544"/>
        <end position="578"/>
    </location>
</feature>
<evidence type="ECO:0000256" key="2">
    <source>
        <dbReference type="SAM" id="MobiDB-lite"/>
    </source>
</evidence>
<evidence type="ECO:0000313" key="4">
    <source>
        <dbReference type="EMBL" id="CEJ89085.1"/>
    </source>
</evidence>
<dbReference type="EMBL" id="CDHN01000002">
    <property type="protein sequence ID" value="CEJ89085.1"/>
    <property type="molecule type" value="Genomic_DNA"/>
</dbReference>
<feature type="compositionally biased region" description="Basic and acidic residues" evidence="2">
    <location>
        <begin position="215"/>
        <end position="224"/>
    </location>
</feature>
<dbReference type="GO" id="GO:0019212">
    <property type="term" value="F:phosphatase inhibitor activity"/>
    <property type="evidence" value="ECO:0007669"/>
    <property type="project" value="TreeGrafter"/>
</dbReference>
<feature type="compositionally biased region" description="Polar residues" evidence="2">
    <location>
        <begin position="462"/>
        <end position="478"/>
    </location>
</feature>
<feature type="domain" description="DUF3835" evidence="3">
    <location>
        <begin position="500"/>
        <end position="575"/>
    </location>
</feature>
<dbReference type="Proteomes" id="UP000039046">
    <property type="component" value="Unassembled WGS sequence"/>
</dbReference>
<name>A0A0A1SWR6_9HYPO</name>
<protein>
    <recommendedName>
        <fullName evidence="3">DUF3835 domain-containing protein</fullName>
    </recommendedName>
</protein>
<feature type="region of interest" description="Disordered" evidence="2">
    <location>
        <begin position="433"/>
        <end position="499"/>
    </location>
</feature>
<evidence type="ECO:0000256" key="1">
    <source>
        <dbReference type="SAM" id="Coils"/>
    </source>
</evidence>
<accession>A0A0A1SWR6</accession>